<dbReference type="SMART" id="SM01008">
    <property type="entry name" value="Ald_Xan_dh_C"/>
    <property type="match status" value="1"/>
</dbReference>
<name>A0A844DBE5_9BURK</name>
<dbReference type="Gene3D" id="3.30.365.10">
    <property type="entry name" value="Aldehyde oxidase/xanthine dehydrogenase, molybdopterin binding domain"/>
    <property type="match status" value="4"/>
</dbReference>
<dbReference type="PANTHER" id="PTHR47495">
    <property type="entry name" value="ALDEHYDE DEHYDROGENASE"/>
    <property type="match status" value="1"/>
</dbReference>
<dbReference type="EMBL" id="WKJL01000005">
    <property type="protein sequence ID" value="MRW84544.1"/>
    <property type="molecule type" value="Genomic_DNA"/>
</dbReference>
<dbReference type="InterPro" id="IPR000674">
    <property type="entry name" value="Ald_Oxase/Xan_DH_a/b"/>
</dbReference>
<dbReference type="InterPro" id="IPR008274">
    <property type="entry name" value="AldOxase/xan_DH_MoCoBD1"/>
</dbReference>
<dbReference type="Gene3D" id="3.90.1170.50">
    <property type="entry name" value="Aldehyde oxidase/xanthine dehydrogenase, a/b hammerhead"/>
    <property type="match status" value="1"/>
</dbReference>
<dbReference type="InterPro" id="IPR037165">
    <property type="entry name" value="AldOxase/xan_DH_Mopterin-bd_sf"/>
</dbReference>
<dbReference type="PROSITE" id="PS51318">
    <property type="entry name" value="TAT"/>
    <property type="match status" value="1"/>
</dbReference>
<dbReference type="SUPFAM" id="SSF56003">
    <property type="entry name" value="Molybdenum cofactor-binding domain"/>
    <property type="match status" value="2"/>
</dbReference>
<proteinExistence type="predicted"/>
<dbReference type="RefSeq" id="WP_154357585.1">
    <property type="nucleotide sequence ID" value="NZ_WKJL01000005.1"/>
</dbReference>
<dbReference type="InterPro" id="IPR052516">
    <property type="entry name" value="N-heterocyclic_Hydroxylase"/>
</dbReference>
<evidence type="ECO:0000313" key="3">
    <source>
        <dbReference type="EMBL" id="MRW84544.1"/>
    </source>
</evidence>
<dbReference type="InterPro" id="IPR006311">
    <property type="entry name" value="TAT_signal"/>
</dbReference>
<dbReference type="GO" id="GO:0016491">
    <property type="term" value="F:oxidoreductase activity"/>
    <property type="evidence" value="ECO:0007669"/>
    <property type="project" value="InterPro"/>
</dbReference>
<evidence type="ECO:0000313" key="4">
    <source>
        <dbReference type="Proteomes" id="UP000439986"/>
    </source>
</evidence>
<feature type="chain" id="PRO_5032365657" evidence="1">
    <location>
        <begin position="30"/>
        <end position="728"/>
    </location>
</feature>
<keyword evidence="4" id="KW-1185">Reference proteome</keyword>
<sequence>MNAPLSRRSFLKMSGGLVVAFHIPFEAMAAEQKPIAKGAAESTPEVNAWVVVKPDDSIVIRIARSEMGQGTLTGLAQLVAEELDADWSKVTTEYPSPGQNLARKRVWGSFSTGGSRGVRESHDYVRKGGAIARTMLVQAAADAWKVPASECVAAASVITHTPSGRTVSYGKVADAAAKLTAPAEVALKDPKDWKLAGKRLARLDTVDKTTGAQIYGMDIRMPGMLNAAIKDCPVFGGTVKSFDASTIEKRPGVKKVFKLGDSAVVVVADTWWRAKSALDALNIEWDKGPNAKLSSKDIAATLKAALDAPEAVVGNSNGDAKAAIASAPRKIEAVYSFPWLNHATMETMNATAIWTPERCEVWTPTQNGEAALAATAEAAGLPAAKCDVYKMHLGGGFGRRGATHDWVTQTVKIAKEFPGTPIKLIWTREEDMLHGRYHPITQCKLTAGLDAKGNVTALHMRIAGQSILASLGSTLKDGKDPVVFQGLNAPGPEASIGYSFPNLLVDHAMRNPPVPAGFWRGVNLNQNTIYLECFMDELAHATKQDPLAFRRKMMADHPKHLAVLNAVAEKIGWNKPAPKGVYRGLAQTMGFGSYVAACAEVSVDRKTGKVKIHRIVAATDPGYAVNPQQIEAQVEGSFVYGLSASLYGECTLKDGQMEQQNFDTYQVMKLDEMPKVESIIMPSGGFWGGVGEPTIAVAAPAVLNAIFAATGKRVRDLPLKNHNLVKKA</sequence>
<dbReference type="PANTHER" id="PTHR47495:SF2">
    <property type="entry name" value="ALDEHYDE DEHYDROGENASE"/>
    <property type="match status" value="1"/>
</dbReference>
<evidence type="ECO:0000256" key="1">
    <source>
        <dbReference type="SAM" id="SignalP"/>
    </source>
</evidence>
<dbReference type="Pfam" id="PF02738">
    <property type="entry name" value="MoCoBD_1"/>
    <property type="match status" value="1"/>
</dbReference>
<protein>
    <submittedName>
        <fullName evidence="3">Molybdopterin-dependent oxidoreductase</fullName>
    </submittedName>
</protein>
<dbReference type="InterPro" id="IPR012368">
    <property type="entry name" value="OxRdtase_Mopterin-bd_su_IorB"/>
</dbReference>
<keyword evidence="1" id="KW-0732">Signal</keyword>
<dbReference type="Pfam" id="PF20256">
    <property type="entry name" value="MoCoBD_2"/>
    <property type="match status" value="2"/>
</dbReference>
<comment type="caution">
    <text evidence="3">The sequence shown here is derived from an EMBL/GenBank/DDBJ whole genome shotgun (WGS) entry which is preliminary data.</text>
</comment>
<dbReference type="Proteomes" id="UP000439986">
    <property type="component" value="Unassembled WGS sequence"/>
</dbReference>
<organism evidence="3 4">
    <name type="scientific">Duganella aquatilis</name>
    <dbReference type="NCBI Taxonomy" id="2666082"/>
    <lineage>
        <taxon>Bacteria</taxon>
        <taxon>Pseudomonadati</taxon>
        <taxon>Pseudomonadota</taxon>
        <taxon>Betaproteobacteria</taxon>
        <taxon>Burkholderiales</taxon>
        <taxon>Oxalobacteraceae</taxon>
        <taxon>Telluria group</taxon>
        <taxon>Duganella</taxon>
    </lineage>
</organism>
<evidence type="ECO:0000259" key="2">
    <source>
        <dbReference type="SMART" id="SM01008"/>
    </source>
</evidence>
<gene>
    <name evidence="3" type="ORF">GJ698_10645</name>
</gene>
<feature type="signal peptide" evidence="1">
    <location>
        <begin position="1"/>
        <end position="29"/>
    </location>
</feature>
<dbReference type="AlphaFoldDB" id="A0A844DBE5"/>
<dbReference type="PIRSF" id="PIRSF036389">
    <property type="entry name" value="IOR_B"/>
    <property type="match status" value="1"/>
</dbReference>
<dbReference type="InterPro" id="IPR046867">
    <property type="entry name" value="AldOxase/xan_DH_MoCoBD2"/>
</dbReference>
<feature type="domain" description="Aldehyde oxidase/xanthine dehydrogenase a/b hammerhead" evidence="2">
    <location>
        <begin position="210"/>
        <end position="289"/>
    </location>
</feature>
<accession>A0A844DBE5</accession>
<reference evidence="3 4" key="1">
    <citation type="submission" date="2019-11" db="EMBL/GenBank/DDBJ databases">
        <title>Novel species isolated from a subtropical stream in China.</title>
        <authorList>
            <person name="Lu H."/>
        </authorList>
    </citation>
    <scope>NUCLEOTIDE SEQUENCE [LARGE SCALE GENOMIC DNA]</scope>
    <source>
        <strain evidence="3 4">FT26W</strain>
    </source>
</reference>